<dbReference type="GO" id="GO:0005634">
    <property type="term" value="C:nucleus"/>
    <property type="evidence" value="ECO:0007669"/>
    <property type="project" value="UniProtKB-SubCell"/>
</dbReference>
<evidence type="ECO:0000313" key="10">
    <source>
        <dbReference type="EMBL" id="AAS53951.1"/>
    </source>
</evidence>
<feature type="compositionally biased region" description="Basic and acidic residues" evidence="8">
    <location>
        <begin position="125"/>
        <end position="136"/>
    </location>
</feature>
<evidence type="ECO:0000256" key="4">
    <source>
        <dbReference type="ARBA" id="ARBA00022771"/>
    </source>
</evidence>
<feature type="region of interest" description="Disordered" evidence="8">
    <location>
        <begin position="116"/>
        <end position="153"/>
    </location>
</feature>
<dbReference type="InParanoid" id="Q752J4"/>
<comment type="subcellular location">
    <subcellularLocation>
        <location evidence="1">Nucleus</location>
    </subcellularLocation>
</comment>
<dbReference type="Proteomes" id="UP000000591">
    <property type="component" value="Chromosome VI"/>
</dbReference>
<name>Q752J4_EREGS</name>
<dbReference type="FunCoup" id="Q752J4">
    <property type="interactions" value="280"/>
</dbReference>
<proteinExistence type="predicted"/>
<reference evidence="11" key="2">
    <citation type="journal article" date="2013" name="G3 (Bethesda)">
        <title>Genomes of Ashbya fungi isolated from insects reveal four mating-type loci, numerous translocations, lack of transposons, and distinct gene duplications.</title>
        <authorList>
            <person name="Dietrich F.S."/>
            <person name="Voegeli S."/>
            <person name="Kuo S."/>
            <person name="Philippsen P."/>
        </authorList>
    </citation>
    <scope>GENOME REANNOTATION</scope>
    <source>
        <strain evidence="11">ATCC 10895 / CBS 109.51 / FGSC 9923 / NRRL Y-1056</strain>
    </source>
</reference>
<dbReference type="GO" id="GO:0008270">
    <property type="term" value="F:zinc ion binding"/>
    <property type="evidence" value="ECO:0007669"/>
    <property type="project" value="UniProtKB-KW"/>
</dbReference>
<evidence type="ECO:0000256" key="7">
    <source>
        <dbReference type="PROSITE-ProRule" id="PRU00042"/>
    </source>
</evidence>
<reference evidence="10 11" key="1">
    <citation type="journal article" date="2004" name="Science">
        <title>The Ashbya gossypii genome as a tool for mapping the ancient Saccharomyces cerevisiae genome.</title>
        <authorList>
            <person name="Dietrich F.S."/>
            <person name="Voegeli S."/>
            <person name="Brachat S."/>
            <person name="Lerch A."/>
            <person name="Gates K."/>
            <person name="Steiner S."/>
            <person name="Mohr C."/>
            <person name="Pohlmann R."/>
            <person name="Luedi P."/>
            <person name="Choi S."/>
            <person name="Wing R.A."/>
            <person name="Flavier A."/>
            <person name="Gaffney T.D."/>
            <person name="Philippsen P."/>
        </authorList>
    </citation>
    <scope>NUCLEOTIDE SEQUENCE [LARGE SCALE GENOMIC DNA]</scope>
    <source>
        <strain evidence="11">ATCC 10895 / CBS 109.51 / FGSC 9923 / NRRL Y-1056</strain>
    </source>
</reference>
<dbReference type="GO" id="GO:0000981">
    <property type="term" value="F:DNA-binding transcription factor activity, RNA polymerase II-specific"/>
    <property type="evidence" value="ECO:0000318"/>
    <property type="project" value="GO_Central"/>
</dbReference>
<dbReference type="OrthoDB" id="654211at2759"/>
<dbReference type="PANTHER" id="PTHR40626">
    <property type="entry name" value="MIP31509P"/>
    <property type="match status" value="1"/>
</dbReference>
<accession>Q752J4</accession>
<keyword evidence="11" id="KW-1185">Reference proteome</keyword>
<evidence type="ECO:0000259" key="9">
    <source>
        <dbReference type="PROSITE" id="PS50157"/>
    </source>
</evidence>
<dbReference type="GO" id="GO:0000785">
    <property type="term" value="C:chromatin"/>
    <property type="evidence" value="ECO:0000318"/>
    <property type="project" value="GO_Central"/>
</dbReference>
<dbReference type="AlphaFoldDB" id="Q752J4"/>
<feature type="domain" description="C2H2-type" evidence="9">
    <location>
        <begin position="8"/>
        <end position="35"/>
    </location>
</feature>
<dbReference type="InterPro" id="IPR036236">
    <property type="entry name" value="Znf_C2H2_sf"/>
</dbReference>
<feature type="region of interest" description="Disordered" evidence="8">
    <location>
        <begin position="810"/>
        <end position="838"/>
    </location>
</feature>
<keyword evidence="6" id="KW-0539">Nucleus</keyword>
<dbReference type="PROSITE" id="PS50157">
    <property type="entry name" value="ZINC_FINGER_C2H2_2"/>
    <property type="match status" value="2"/>
</dbReference>
<dbReference type="HOGENOM" id="CLU_011745_0_0_1"/>
<dbReference type="SMART" id="SM00355">
    <property type="entry name" value="ZnF_C2H2"/>
    <property type="match status" value="2"/>
</dbReference>
<dbReference type="GO" id="GO:0006357">
    <property type="term" value="P:regulation of transcription by RNA polymerase II"/>
    <property type="evidence" value="ECO:0000318"/>
    <property type="project" value="GO_Central"/>
</dbReference>
<evidence type="ECO:0000256" key="5">
    <source>
        <dbReference type="ARBA" id="ARBA00022833"/>
    </source>
</evidence>
<dbReference type="InterPro" id="IPR013087">
    <property type="entry name" value="Znf_C2H2_type"/>
</dbReference>
<organism evidence="10 11">
    <name type="scientific">Eremothecium gossypii (strain ATCC 10895 / CBS 109.51 / FGSC 9923 / NRRL Y-1056)</name>
    <name type="common">Yeast</name>
    <name type="synonym">Ashbya gossypii</name>
    <dbReference type="NCBI Taxonomy" id="284811"/>
    <lineage>
        <taxon>Eukaryota</taxon>
        <taxon>Fungi</taxon>
        <taxon>Dikarya</taxon>
        <taxon>Ascomycota</taxon>
        <taxon>Saccharomycotina</taxon>
        <taxon>Saccharomycetes</taxon>
        <taxon>Saccharomycetales</taxon>
        <taxon>Saccharomycetaceae</taxon>
        <taxon>Eremothecium</taxon>
    </lineage>
</organism>
<dbReference type="GO" id="GO:0000978">
    <property type="term" value="F:RNA polymerase II cis-regulatory region sequence-specific DNA binding"/>
    <property type="evidence" value="ECO:0000318"/>
    <property type="project" value="GO_Central"/>
</dbReference>
<dbReference type="SUPFAM" id="SSF57667">
    <property type="entry name" value="beta-beta-alpha zinc fingers"/>
    <property type="match status" value="1"/>
</dbReference>
<dbReference type="EMBL" id="AE016819">
    <property type="protein sequence ID" value="AAS53951.1"/>
    <property type="molecule type" value="Genomic_DNA"/>
</dbReference>
<dbReference type="RefSeq" id="NP_986127.1">
    <property type="nucleotide sequence ID" value="NM_212263.1"/>
</dbReference>
<dbReference type="InterPro" id="IPR051059">
    <property type="entry name" value="VerF-like"/>
</dbReference>
<sequence length="838" mass="94623">MVASQRKYICSFCAQAFSRSEHKTRHERSHTGVKPFSCKVCNHSFVRRDLLQRHIRTVHRSMLLEIQLRHEGTDHASACEARQIEQALNSFITVQSPRMRSGARCAAGRPRAGIPGGCRASVEPRGQDKFPAEAGRKSQAPQSAGTGTEEPYAISGPLSASIPQELHELVFRGFRKLWVDAPAEGFSKVAGWLQEGLEHIERTRLFAAEVRRELQKALRKRAAFAEWCEQSPLVAAIVLVGHVSSADRRQYGDGMVGMVKGAWERCVGPPLDSVFVAQSLLVYVCTQDRKFFPHSPVETARMYERMLHGVVLKSELALWDDELWTAFQLFVELVLVANEYTEVSLQLYQWFLGQPLHDGYSLSYYLNALAQNREIVYTAHVMATISQSLFCEIVMSGHSQTNFQYPDMLHNTIIMANKCYAKQGVATEPSVGLLWERIPTLKTAPQKFFNMLSQYFVFSNSSDHWSLLLATWFDFVKRVCETTVSSNLQNRNFCIDSRWFYRVIQGLSPMAISSTMARLNIDLSFMNNNLAICTLPIISLLEAEKLSLPPNMHHIHKQMVFDVLLFNLHLFGNILFVPSEAEQHVNVENALKMLENPIVQFLLYVWFHVLNVEEPKHMMVGKTNTTDSGLDMAYAEQFLNRYITISKVNVDTDTLIKNDINVILFAKGTDTAAFYGLHILLVHILGRIEGYLKRLFPFYIAMAQSFRELVAATLECVANMKYSIRTKIYRTVEECSLSSKASLHFSTSLLSPKLGTDDSSPAPARRHSSISSNLMTDKIILPPINFQAVTSAERSYVYYQSGSFLPEIGAKPSARDSSGKCKIQLPPPSRLFNVPSTQ</sequence>
<evidence type="ECO:0000256" key="6">
    <source>
        <dbReference type="ARBA" id="ARBA00023242"/>
    </source>
</evidence>
<dbReference type="Gene3D" id="3.30.160.60">
    <property type="entry name" value="Classic Zinc Finger"/>
    <property type="match status" value="2"/>
</dbReference>
<evidence type="ECO:0000313" key="11">
    <source>
        <dbReference type="Proteomes" id="UP000000591"/>
    </source>
</evidence>
<evidence type="ECO:0000256" key="3">
    <source>
        <dbReference type="ARBA" id="ARBA00022737"/>
    </source>
</evidence>
<dbReference type="PROSITE" id="PS00028">
    <property type="entry name" value="ZINC_FINGER_C2H2_1"/>
    <property type="match status" value="2"/>
</dbReference>
<feature type="domain" description="C2H2-type" evidence="9">
    <location>
        <begin position="36"/>
        <end position="59"/>
    </location>
</feature>
<keyword evidence="3" id="KW-0677">Repeat</keyword>
<evidence type="ECO:0000256" key="8">
    <source>
        <dbReference type="SAM" id="MobiDB-lite"/>
    </source>
</evidence>
<gene>
    <name evidence="10" type="ORF">AGOS_AFR580C</name>
</gene>
<keyword evidence="2" id="KW-0479">Metal-binding</keyword>
<dbReference type="Pfam" id="PF00096">
    <property type="entry name" value="zf-C2H2"/>
    <property type="match status" value="1"/>
</dbReference>
<dbReference type="OMA" id="LLWETIW"/>
<protein>
    <submittedName>
        <fullName evidence="10">AFR580Cp</fullName>
    </submittedName>
</protein>
<keyword evidence="4 7" id="KW-0863">Zinc-finger</keyword>
<dbReference type="GeneID" id="4622410"/>
<dbReference type="PANTHER" id="PTHR40626:SF34">
    <property type="entry name" value="ZINC FINGER PROTEIN YGR067C"/>
    <property type="match status" value="1"/>
</dbReference>
<dbReference type="FunFam" id="3.30.160.60:FF:002343">
    <property type="entry name" value="Zinc finger protein 33A"/>
    <property type="match status" value="1"/>
</dbReference>
<dbReference type="KEGG" id="ago:AGOS_AFR580C"/>
<keyword evidence="5" id="KW-0862">Zinc</keyword>
<evidence type="ECO:0000256" key="2">
    <source>
        <dbReference type="ARBA" id="ARBA00022723"/>
    </source>
</evidence>
<dbReference type="eggNOG" id="KOG1721">
    <property type="taxonomic scope" value="Eukaryota"/>
</dbReference>
<evidence type="ECO:0000256" key="1">
    <source>
        <dbReference type="ARBA" id="ARBA00004123"/>
    </source>
</evidence>